<evidence type="ECO:0000313" key="3">
    <source>
        <dbReference type="Proteomes" id="UP001195724"/>
    </source>
</evidence>
<evidence type="ECO:0000256" key="1">
    <source>
        <dbReference type="SAM" id="MobiDB-lite"/>
    </source>
</evidence>
<dbReference type="RefSeq" id="WP_204840462.1">
    <property type="nucleotide sequence ID" value="NZ_JAFBCL010000001.1"/>
</dbReference>
<keyword evidence="3" id="KW-1185">Reference proteome</keyword>
<accession>A0ABS2S094</accession>
<feature type="region of interest" description="Disordered" evidence="1">
    <location>
        <begin position="348"/>
        <end position="368"/>
    </location>
</feature>
<feature type="compositionally biased region" description="Acidic residues" evidence="1">
    <location>
        <begin position="80"/>
        <end position="94"/>
    </location>
</feature>
<comment type="caution">
    <text evidence="2">The sequence shown here is derived from an EMBL/GenBank/DDBJ whole genome shotgun (WGS) entry which is preliminary data.</text>
</comment>
<evidence type="ECO:0000313" key="2">
    <source>
        <dbReference type="EMBL" id="MBM7809344.1"/>
    </source>
</evidence>
<name>A0ABS2S094_9PSEU</name>
<organism evidence="2 3">
    <name type="scientific">Saccharothrix algeriensis</name>
    <dbReference type="NCBI Taxonomy" id="173560"/>
    <lineage>
        <taxon>Bacteria</taxon>
        <taxon>Bacillati</taxon>
        <taxon>Actinomycetota</taxon>
        <taxon>Actinomycetes</taxon>
        <taxon>Pseudonocardiales</taxon>
        <taxon>Pseudonocardiaceae</taxon>
        <taxon>Saccharothrix</taxon>
    </lineage>
</organism>
<feature type="region of interest" description="Disordered" evidence="1">
    <location>
        <begin position="76"/>
        <end position="121"/>
    </location>
</feature>
<gene>
    <name evidence="2" type="ORF">JOE68_000209</name>
</gene>
<sequence>MSPRVRREGGEVLVGRWPSHPERTALLEARGALLAWDVLADLDPGPGPAARVHDTARAADWLWEVYGPDAAARILAAAESEPESESEPEPESESGSDQAGPDQPGPDRAEPDQGDPGAVRRAARTVAHLTWARSWWPASASAGVPALDPVLLHAELALATAAVEHLLDDEDATARALAEVTADPVVEGVSARLAALAEDYGFPAPQPLPPTRAEYALAAGDAARADGVTVHSGSDPVDWALVPAGAVDAAAGARWAVVRSGGGTHLDVVVAAGPRPDVRLAARFGGVEVALDRTDGLGRRTGRAPVPPTVLLLPPAQRRLTVYAPDFAVPPAPADPDAAERRAAITAYARSRPGSPSATLTERLAGRR</sequence>
<dbReference type="Proteomes" id="UP001195724">
    <property type="component" value="Unassembled WGS sequence"/>
</dbReference>
<proteinExistence type="predicted"/>
<dbReference type="EMBL" id="JAFBCL010000001">
    <property type="protein sequence ID" value="MBM7809344.1"/>
    <property type="molecule type" value="Genomic_DNA"/>
</dbReference>
<protein>
    <submittedName>
        <fullName evidence="2">Uncharacterized protein</fullName>
    </submittedName>
</protein>
<reference evidence="2 3" key="1">
    <citation type="submission" date="2021-01" db="EMBL/GenBank/DDBJ databases">
        <title>Sequencing the genomes of 1000 actinobacteria strains.</title>
        <authorList>
            <person name="Klenk H.-P."/>
        </authorList>
    </citation>
    <scope>NUCLEOTIDE SEQUENCE [LARGE SCALE GENOMIC DNA]</scope>
    <source>
        <strain evidence="2 3">DSM 44581</strain>
    </source>
</reference>